<gene>
    <name evidence="4" type="ORF">CBF35_06505</name>
</gene>
<comment type="caution">
    <text evidence="4">The sequence shown here is derived from an EMBL/GenBank/DDBJ whole genome shotgun (WGS) entry which is preliminary data.</text>
</comment>
<dbReference type="EMBL" id="NGJU01000008">
    <property type="protein sequence ID" value="RST96046.1"/>
    <property type="molecule type" value="Genomic_DNA"/>
</dbReference>
<evidence type="ECO:0000256" key="1">
    <source>
        <dbReference type="SAM" id="MobiDB-lite"/>
    </source>
</evidence>
<feature type="domain" description="WxL" evidence="3">
    <location>
        <begin position="39"/>
        <end position="269"/>
    </location>
</feature>
<evidence type="ECO:0000313" key="5">
    <source>
        <dbReference type="Proteomes" id="UP000287239"/>
    </source>
</evidence>
<feature type="signal peptide" evidence="2">
    <location>
        <begin position="1"/>
        <end position="32"/>
    </location>
</feature>
<organism evidence="4 5">
    <name type="scientific">Vagococcus salmoninarum</name>
    <dbReference type="NCBI Taxonomy" id="2739"/>
    <lineage>
        <taxon>Bacteria</taxon>
        <taxon>Bacillati</taxon>
        <taxon>Bacillota</taxon>
        <taxon>Bacilli</taxon>
        <taxon>Lactobacillales</taxon>
        <taxon>Enterococcaceae</taxon>
        <taxon>Vagococcus</taxon>
    </lineage>
</organism>
<evidence type="ECO:0000313" key="4">
    <source>
        <dbReference type="EMBL" id="RST96046.1"/>
    </source>
</evidence>
<name>A0A429ZQS9_9ENTE</name>
<dbReference type="Proteomes" id="UP000287239">
    <property type="component" value="Unassembled WGS sequence"/>
</dbReference>
<proteinExistence type="predicted"/>
<dbReference type="InterPro" id="IPR027994">
    <property type="entry name" value="WxL_dom"/>
</dbReference>
<protein>
    <recommendedName>
        <fullName evidence="3">WxL domain-containing protein</fullName>
    </recommendedName>
</protein>
<evidence type="ECO:0000259" key="3">
    <source>
        <dbReference type="Pfam" id="PF13731"/>
    </source>
</evidence>
<evidence type="ECO:0000256" key="2">
    <source>
        <dbReference type="SAM" id="SignalP"/>
    </source>
</evidence>
<keyword evidence="2" id="KW-0732">Signal</keyword>
<accession>A0A429ZQS9</accession>
<keyword evidence="5" id="KW-1185">Reference proteome</keyword>
<feature type="region of interest" description="Disordered" evidence="1">
    <location>
        <begin position="48"/>
        <end position="80"/>
    </location>
</feature>
<dbReference type="OrthoDB" id="2180575at2"/>
<dbReference type="AlphaFoldDB" id="A0A429ZQS9"/>
<dbReference type="Pfam" id="PF13731">
    <property type="entry name" value="WxL"/>
    <property type="match status" value="1"/>
</dbReference>
<reference evidence="4 5" key="1">
    <citation type="submission" date="2017-05" db="EMBL/GenBank/DDBJ databases">
        <title>Vagococcus spp. assemblies.</title>
        <authorList>
            <person name="Gulvik C.A."/>
        </authorList>
    </citation>
    <scope>NUCLEOTIDE SEQUENCE [LARGE SCALE GENOMIC DNA]</scope>
    <source>
        <strain evidence="4 5">NCFB 2777</strain>
    </source>
</reference>
<feature type="chain" id="PRO_5019475300" description="WxL domain-containing protein" evidence="2">
    <location>
        <begin position="33"/>
        <end position="271"/>
    </location>
</feature>
<sequence length="271" mass="28996">MKVGIKMKKVILTTALLGLFSSSLLGGVTAFAADPAPLPTAGEIKFTTDEDEEGEVIKPNPDEEEEEDQEIITPEDGGTTRGPLRIQFVPDFKFGVKKGISSAKMVEDVLVIPYKDKANQPTGKAIPTFVQVTDNRGLATADFTDWTLSVYASEFKTADHELTGSHVKLNESTLTTTLGDTDVAGNLVNGNALGEVIPTTPAKPLTVLASKGVNTNGHQVSNVFHANYKKETTYAPETRSHGAEFVKPAGIAPQKDVLYTATMTWTLTSGL</sequence>